<dbReference type="SUPFAM" id="SSF48019">
    <property type="entry name" value="post-AAA+ oligomerization domain-like"/>
    <property type="match status" value="1"/>
</dbReference>
<dbReference type="OrthoDB" id="9811073at2"/>
<dbReference type="GO" id="GO:0003677">
    <property type="term" value="F:DNA binding"/>
    <property type="evidence" value="ECO:0007669"/>
    <property type="project" value="InterPro"/>
</dbReference>
<sequence>MEWYSWLDQPYLKIVNQYRQGFRHPVMLIQGIHGIAEDILIWKLSYWLLCHKPIDSNFCGICNSCRLMKINSHPDYYIFEARPKVNTVGIEIVKKIISNLYNYAHTGNKKIVSILNIEYLTQYASNALLKIIEEPPSDSWFFFSTQNFSKVPSTIRSRCIMFRLCPPSEAEAMLWVKTRSEHNELVVLSALRLSDGIPIKALDLITMHWNLRKKLYDALFVSLKHDILQLLPIMRENDIMCIHWLICLILDAMKLQNNIQESLINIDRKDVVILLSNYFSFSSLTNSIYNWNKCRNTLINTIGVNRELLLTNSLITWVEVSIFN</sequence>
<dbReference type="GO" id="GO:0003887">
    <property type="term" value="F:DNA-directed DNA polymerase activity"/>
    <property type="evidence" value="ECO:0007669"/>
    <property type="project" value="UniProtKB-KW"/>
</dbReference>
<dbReference type="EMBL" id="PDKS01000001">
    <property type="protein sequence ID" value="PPI87513.1"/>
    <property type="molecule type" value="Genomic_DNA"/>
</dbReference>
<dbReference type="PANTHER" id="PTHR11669">
    <property type="entry name" value="REPLICATION FACTOR C / DNA POLYMERASE III GAMMA-TAU SUBUNIT"/>
    <property type="match status" value="1"/>
</dbReference>
<keyword evidence="4 11" id="KW-0548">Nucleotidyltransferase</keyword>
<comment type="subunit">
    <text evidence="7">DNA polymerase III contains a core (composed of alpha, epsilon and theta chains) that associates with a tau subunit. This core dimerizes to form the POLIII' complex. PolIII' associates with the gamma complex (composed of gamma, delta, delta', psi and chi chains) and with the beta chain to form the complete DNA polymerase III complex.</text>
</comment>
<evidence type="ECO:0000256" key="5">
    <source>
        <dbReference type="ARBA" id="ARBA00022705"/>
    </source>
</evidence>
<dbReference type="Gene3D" id="1.20.272.10">
    <property type="match status" value="1"/>
</dbReference>
<evidence type="ECO:0000259" key="10">
    <source>
        <dbReference type="Pfam" id="PF09115"/>
    </source>
</evidence>
<dbReference type="GO" id="GO:0006261">
    <property type="term" value="P:DNA-templated DNA replication"/>
    <property type="evidence" value="ECO:0007669"/>
    <property type="project" value="TreeGrafter"/>
</dbReference>
<dbReference type="InterPro" id="IPR050238">
    <property type="entry name" value="DNA_Rep/Repair_Clamp_Loader"/>
</dbReference>
<dbReference type="Proteomes" id="UP000296034">
    <property type="component" value="Unassembled WGS sequence"/>
</dbReference>
<keyword evidence="6" id="KW-0239">DNA-directed DNA polymerase</keyword>
<dbReference type="InterPro" id="IPR015199">
    <property type="entry name" value="DNA_pol_III_delta_C"/>
</dbReference>
<dbReference type="RefSeq" id="WP_136131508.1">
    <property type="nucleotide sequence ID" value="NZ_PDKS01000001.1"/>
</dbReference>
<evidence type="ECO:0000256" key="9">
    <source>
        <dbReference type="ARBA" id="ARBA00049244"/>
    </source>
</evidence>
<organism evidence="11 12">
    <name type="scientific">Candidatus Pantoea edessiphila</name>
    <dbReference type="NCBI Taxonomy" id="2044610"/>
    <lineage>
        <taxon>Bacteria</taxon>
        <taxon>Pseudomonadati</taxon>
        <taxon>Pseudomonadota</taxon>
        <taxon>Gammaproteobacteria</taxon>
        <taxon>Enterobacterales</taxon>
        <taxon>Erwiniaceae</taxon>
        <taxon>Pantoea</taxon>
    </lineage>
</organism>
<dbReference type="PANTHER" id="PTHR11669:SF8">
    <property type="entry name" value="DNA POLYMERASE III SUBUNIT DELTA"/>
    <property type="match status" value="1"/>
</dbReference>
<evidence type="ECO:0000256" key="3">
    <source>
        <dbReference type="ARBA" id="ARBA00022679"/>
    </source>
</evidence>
<dbReference type="InterPro" id="IPR027417">
    <property type="entry name" value="P-loop_NTPase"/>
</dbReference>
<reference evidence="11 12" key="1">
    <citation type="journal article" date="2018" name="Genome Biol. Evol.">
        <title>Cladogenesis and Genomic Streamlining in Extracellular Endosymbionts of Tropical Stink Bugs.</title>
        <authorList>
            <person name="Otero-Bravo A."/>
            <person name="Goffredi S."/>
            <person name="Sabree Z.L."/>
        </authorList>
    </citation>
    <scope>NUCLEOTIDE SEQUENCE [LARGE SCALE GENOMIC DNA]</scope>
    <source>
        <strain evidence="11 12">SoET</strain>
    </source>
</reference>
<evidence type="ECO:0000313" key="11">
    <source>
        <dbReference type="EMBL" id="PPI87513.1"/>
    </source>
</evidence>
<evidence type="ECO:0000256" key="8">
    <source>
        <dbReference type="ARBA" id="ARBA00037724"/>
    </source>
</evidence>
<comment type="catalytic activity">
    <reaction evidence="9">
        <text>DNA(n) + a 2'-deoxyribonucleoside 5'-triphosphate = DNA(n+1) + diphosphate</text>
        <dbReference type="Rhea" id="RHEA:22508"/>
        <dbReference type="Rhea" id="RHEA-COMP:17339"/>
        <dbReference type="Rhea" id="RHEA-COMP:17340"/>
        <dbReference type="ChEBI" id="CHEBI:33019"/>
        <dbReference type="ChEBI" id="CHEBI:61560"/>
        <dbReference type="ChEBI" id="CHEBI:173112"/>
        <dbReference type="EC" id="2.7.7.7"/>
    </reaction>
</comment>
<accession>A0A2P5SYY6</accession>
<dbReference type="SUPFAM" id="SSF52540">
    <property type="entry name" value="P-loop containing nucleoside triphosphate hydrolases"/>
    <property type="match status" value="1"/>
</dbReference>
<gene>
    <name evidence="11" type="ORF">CRV11_01090</name>
</gene>
<name>A0A2P5SYY6_9GAMM</name>
<evidence type="ECO:0000313" key="12">
    <source>
        <dbReference type="Proteomes" id="UP000296034"/>
    </source>
</evidence>
<dbReference type="Pfam" id="PF13177">
    <property type="entry name" value="DNA_pol3_delta2"/>
    <property type="match status" value="1"/>
</dbReference>
<evidence type="ECO:0000256" key="7">
    <source>
        <dbReference type="ARBA" id="ARBA00026073"/>
    </source>
</evidence>
<evidence type="ECO:0000256" key="6">
    <source>
        <dbReference type="ARBA" id="ARBA00022932"/>
    </source>
</evidence>
<protein>
    <recommendedName>
        <fullName evidence="2">DNA polymerase III subunit delta'</fullName>
        <ecNumber evidence="1">2.7.7.7</ecNumber>
    </recommendedName>
</protein>
<comment type="caution">
    <text evidence="11">The sequence shown here is derived from an EMBL/GenBank/DDBJ whole genome shotgun (WGS) entry which is preliminary data.</text>
</comment>
<comment type="function">
    <text evidence="8">DNA polymerase III is a complex, multichain enzyme responsible for most of the replicative synthesis in bacteria. This DNA polymerase also exhibits 3' to 5' exonuclease activity.</text>
</comment>
<proteinExistence type="predicted"/>
<dbReference type="Pfam" id="PF09115">
    <property type="entry name" value="DNApol3-delta_C"/>
    <property type="match status" value="1"/>
</dbReference>
<keyword evidence="5" id="KW-0235">DNA replication</keyword>
<dbReference type="EC" id="2.7.7.7" evidence="1"/>
<keyword evidence="3 11" id="KW-0808">Transferase</keyword>
<evidence type="ECO:0000256" key="4">
    <source>
        <dbReference type="ARBA" id="ARBA00022695"/>
    </source>
</evidence>
<dbReference type="InterPro" id="IPR008921">
    <property type="entry name" value="DNA_pol3_clamp-load_cplx_C"/>
</dbReference>
<feature type="domain" description="DNA polymerase III delta subunit C-terminal" evidence="10">
    <location>
        <begin position="208"/>
        <end position="317"/>
    </location>
</feature>
<dbReference type="AlphaFoldDB" id="A0A2P5SYY6"/>
<dbReference type="GO" id="GO:0009360">
    <property type="term" value="C:DNA polymerase III complex"/>
    <property type="evidence" value="ECO:0007669"/>
    <property type="project" value="InterPro"/>
</dbReference>
<dbReference type="Gene3D" id="3.40.50.300">
    <property type="entry name" value="P-loop containing nucleotide triphosphate hydrolases"/>
    <property type="match status" value="1"/>
</dbReference>
<evidence type="ECO:0000256" key="1">
    <source>
        <dbReference type="ARBA" id="ARBA00012417"/>
    </source>
</evidence>
<evidence type="ECO:0000256" key="2">
    <source>
        <dbReference type="ARBA" id="ARBA00014363"/>
    </source>
</evidence>